<protein>
    <recommendedName>
        <fullName evidence="1">Serpin domain-containing protein</fullName>
    </recommendedName>
</protein>
<evidence type="ECO:0000313" key="2">
    <source>
        <dbReference type="EMBL" id="EOB14186.1"/>
    </source>
</evidence>
<dbReference type="SUPFAM" id="SSF56574">
    <property type="entry name" value="Serpins"/>
    <property type="match status" value="1"/>
</dbReference>
<evidence type="ECO:0000259" key="1">
    <source>
        <dbReference type="Pfam" id="PF00079"/>
    </source>
</evidence>
<sequence length="295" mass="34853">MKEVVSKSFNYLTCSYIRKNVKNYSCEHEHLNKESPLFHTGHFFKENYKILNDSNAKEVLSKHNEYLKTASNGLLSTSLNSSIFLNNDKIYGSFIYFNDIWAKKFDTRFSYYDELRLSDDQTCIRKFMTRKDYFKYAKIKYDDLEYQIVVIPYKKTKKIHTRHMVYLIPLKNNADLSKIWDSFYTVSEGNIRYYITKLDFNLIDLHIPAVEHIQSNFDLIDLLYDVFKYNISYNIHSSMVVYLNVDENGGEENGPIMDNSTNESIEIPCVKANVPHISFIYDDDCKRILFITKDG</sequence>
<dbReference type="EMBL" id="KB908942">
    <property type="protein sequence ID" value="EOB14186.1"/>
    <property type="molecule type" value="Genomic_DNA"/>
</dbReference>
<reference evidence="2 3" key="1">
    <citation type="journal article" date="2013" name="BMC Genomics">
        <title>Comparative genomics of parasitic silkworm microsporidia reveal an association between genome expansion and host adaptation.</title>
        <authorList>
            <person name="Pan G."/>
            <person name="Xu J."/>
            <person name="Li T."/>
            <person name="Xia Q."/>
            <person name="Liu S.L."/>
            <person name="Zhang G."/>
            <person name="Li S."/>
            <person name="Li C."/>
            <person name="Liu H."/>
            <person name="Yang L."/>
            <person name="Liu T."/>
            <person name="Zhang X."/>
            <person name="Wu Z."/>
            <person name="Fan W."/>
            <person name="Dang X."/>
            <person name="Xiang H."/>
            <person name="Tao M."/>
            <person name="Li Y."/>
            <person name="Hu J."/>
            <person name="Li Z."/>
            <person name="Lin L."/>
            <person name="Luo J."/>
            <person name="Geng L."/>
            <person name="Wang L."/>
            <person name="Long M."/>
            <person name="Wan Y."/>
            <person name="He N."/>
            <person name="Zhang Z."/>
            <person name="Lu C."/>
            <person name="Keeling P.J."/>
            <person name="Wang J."/>
            <person name="Xiang Z."/>
            <person name="Zhou Z."/>
        </authorList>
    </citation>
    <scope>NUCLEOTIDE SEQUENCE [LARGE SCALE GENOMIC DNA]</scope>
    <source>
        <strain evidence="3">CQ1 / CVCC 102059</strain>
    </source>
</reference>
<dbReference type="HOGENOM" id="CLU_056779_0_0_1"/>
<dbReference type="Gene3D" id="2.30.39.10">
    <property type="entry name" value="Alpha-1-antitrypsin, domain 1"/>
    <property type="match status" value="1"/>
</dbReference>
<organism evidence="2 3">
    <name type="scientific">Nosema bombycis (strain CQ1 / CVCC 102059)</name>
    <name type="common">Microsporidian parasite</name>
    <name type="synonym">Pebrine of silkworm</name>
    <dbReference type="NCBI Taxonomy" id="578461"/>
    <lineage>
        <taxon>Eukaryota</taxon>
        <taxon>Fungi</taxon>
        <taxon>Fungi incertae sedis</taxon>
        <taxon>Microsporidia</taxon>
        <taxon>Nosematidae</taxon>
        <taxon>Nosema</taxon>
    </lineage>
</organism>
<dbReference type="InterPro" id="IPR042185">
    <property type="entry name" value="Serpin_sf_2"/>
</dbReference>
<dbReference type="Pfam" id="PF00079">
    <property type="entry name" value="Serpin"/>
    <property type="match status" value="1"/>
</dbReference>
<feature type="domain" description="Serpin" evidence="1">
    <location>
        <begin position="42"/>
        <end position="292"/>
    </location>
</feature>
<accession>R0KTP1</accession>
<keyword evidence="3" id="KW-1185">Reference proteome</keyword>
<dbReference type="OrthoDB" id="671595at2759"/>
<dbReference type="VEuPathDB" id="MicrosporidiaDB:NBO_34g0036"/>
<dbReference type="InterPro" id="IPR042178">
    <property type="entry name" value="Serpin_sf_1"/>
</dbReference>
<gene>
    <name evidence="2" type="ORF">NBO_34g0036</name>
</gene>
<dbReference type="InterPro" id="IPR023796">
    <property type="entry name" value="Serpin_dom"/>
</dbReference>
<evidence type="ECO:0000313" key="3">
    <source>
        <dbReference type="Proteomes" id="UP000016927"/>
    </source>
</evidence>
<proteinExistence type="predicted"/>
<dbReference type="Gene3D" id="3.30.497.10">
    <property type="entry name" value="Antithrombin, subunit I, domain 2"/>
    <property type="match status" value="1"/>
</dbReference>
<name>R0KTP1_NOSB1</name>
<dbReference type="AlphaFoldDB" id="R0KTP1"/>
<dbReference type="InterPro" id="IPR036186">
    <property type="entry name" value="Serpin_sf"/>
</dbReference>
<dbReference type="Proteomes" id="UP000016927">
    <property type="component" value="Unassembled WGS sequence"/>
</dbReference>